<dbReference type="RefSeq" id="WP_075128975.1">
    <property type="nucleotide sequence ID" value="NZ_MSIE01000060.1"/>
</dbReference>
<evidence type="ECO:0000313" key="2">
    <source>
        <dbReference type="Proteomes" id="UP000185596"/>
    </source>
</evidence>
<dbReference type="AlphaFoldDB" id="A0A1Q8CDW6"/>
<comment type="caution">
    <text evidence="1">The sequence shown here is derived from an EMBL/GenBank/DDBJ whole genome shotgun (WGS) entry which is preliminary data.</text>
</comment>
<keyword evidence="2" id="KW-1185">Reference proteome</keyword>
<gene>
    <name evidence="1" type="ORF">BU204_29070</name>
</gene>
<dbReference type="OrthoDB" id="3701195at2"/>
<evidence type="ECO:0000313" key="1">
    <source>
        <dbReference type="EMBL" id="OLF12565.1"/>
    </source>
</evidence>
<organism evidence="1 2">
    <name type="scientific">Actinophytocola xanthii</name>
    <dbReference type="NCBI Taxonomy" id="1912961"/>
    <lineage>
        <taxon>Bacteria</taxon>
        <taxon>Bacillati</taxon>
        <taxon>Actinomycetota</taxon>
        <taxon>Actinomycetes</taxon>
        <taxon>Pseudonocardiales</taxon>
        <taxon>Pseudonocardiaceae</taxon>
    </lineage>
</organism>
<dbReference type="Proteomes" id="UP000185596">
    <property type="component" value="Unassembled WGS sequence"/>
</dbReference>
<reference evidence="1 2" key="1">
    <citation type="submission" date="2016-12" db="EMBL/GenBank/DDBJ databases">
        <title>The draft genome sequence of Actinophytocola sp. 11-183.</title>
        <authorList>
            <person name="Wang W."/>
            <person name="Yuan L."/>
        </authorList>
    </citation>
    <scope>NUCLEOTIDE SEQUENCE [LARGE SCALE GENOMIC DNA]</scope>
    <source>
        <strain evidence="1 2">11-183</strain>
    </source>
</reference>
<name>A0A1Q8CDW6_9PSEU</name>
<protein>
    <submittedName>
        <fullName evidence="1">Uncharacterized protein</fullName>
    </submittedName>
</protein>
<sequence>MVWVWVWIAVVVAVAVVLFRKDPLTPGKLHTGPQELTHSDDEAIAARSRYYQLGHYVEDSVVTPEQVEDEDAAALLRTARERWLSTGAILAKAVTEGEFAQAERVAVQGLRAVANAYERLGRTGPTVPD</sequence>
<accession>A0A1Q8CDW6</accession>
<proteinExistence type="predicted"/>
<dbReference type="EMBL" id="MSIE01000060">
    <property type="protein sequence ID" value="OLF12565.1"/>
    <property type="molecule type" value="Genomic_DNA"/>
</dbReference>